<sequence>MLDILPPVTNLNFCEVNIHLTHSGADDDVLVRVWLPLKLNDWNSRFQVTGGGGFATSMAFVGLAPAIQQGYAAVSTDGGHDEFSWTSLEWVLNPDRTINWDLWHNFMQRSVVEQILIGKNIVEQYYGERPRHSYWNGCSQGGRQGYMLAQKYPDLLDGIMAAAPALNLVSISMGGYWPQLVMKEADTYVSGCEFAYFTKKIMEACDMLDGIEDSVIMDPDGCKFDPGSLVGNEFVCDGQEVKVTASMADVVRKIRDGPRSPLGAQIWHGLTPGTNYATLANITITPGGVRSQGPIALPVLETLLLPPNFNLSSITPIDYFALWAQAAVEWSWTMATESTDLTALRDSGTKLLTWHGITDDVIPYQSTVEYRKRVQREMGGANEVDKFYRLFLAPGVGHCALGLGPLPTDPLAALVDWVERGNAPETIDAATVDSAGEAITRQLCKWPAKPEYMGIGDPKRSSSWTCVGGTKRSETVYDSDVLKALED</sequence>
<protein>
    <submittedName>
        <fullName evidence="1">Tannase and feruloyl esterase</fullName>
    </submittedName>
</protein>
<evidence type="ECO:0000313" key="2">
    <source>
        <dbReference type="Proteomes" id="UP000799754"/>
    </source>
</evidence>
<accession>A0ACB6S2L1</accession>
<dbReference type="EMBL" id="MU006713">
    <property type="protein sequence ID" value="KAF2628485.1"/>
    <property type="molecule type" value="Genomic_DNA"/>
</dbReference>
<organism evidence="1 2">
    <name type="scientific">Macroventuria anomochaeta</name>
    <dbReference type="NCBI Taxonomy" id="301207"/>
    <lineage>
        <taxon>Eukaryota</taxon>
        <taxon>Fungi</taxon>
        <taxon>Dikarya</taxon>
        <taxon>Ascomycota</taxon>
        <taxon>Pezizomycotina</taxon>
        <taxon>Dothideomycetes</taxon>
        <taxon>Pleosporomycetidae</taxon>
        <taxon>Pleosporales</taxon>
        <taxon>Pleosporineae</taxon>
        <taxon>Didymellaceae</taxon>
        <taxon>Macroventuria</taxon>
    </lineage>
</organism>
<reference evidence="1" key="1">
    <citation type="journal article" date="2020" name="Stud. Mycol.">
        <title>101 Dothideomycetes genomes: a test case for predicting lifestyles and emergence of pathogens.</title>
        <authorList>
            <person name="Haridas S."/>
            <person name="Albert R."/>
            <person name="Binder M."/>
            <person name="Bloem J."/>
            <person name="Labutti K."/>
            <person name="Salamov A."/>
            <person name="Andreopoulos B."/>
            <person name="Baker S."/>
            <person name="Barry K."/>
            <person name="Bills G."/>
            <person name="Bluhm B."/>
            <person name="Cannon C."/>
            <person name="Castanera R."/>
            <person name="Culley D."/>
            <person name="Daum C."/>
            <person name="Ezra D."/>
            <person name="Gonzalez J."/>
            <person name="Henrissat B."/>
            <person name="Kuo A."/>
            <person name="Liang C."/>
            <person name="Lipzen A."/>
            <person name="Lutzoni F."/>
            <person name="Magnuson J."/>
            <person name="Mondo S."/>
            <person name="Nolan M."/>
            <person name="Ohm R."/>
            <person name="Pangilinan J."/>
            <person name="Park H.-J."/>
            <person name="Ramirez L."/>
            <person name="Alfaro M."/>
            <person name="Sun H."/>
            <person name="Tritt A."/>
            <person name="Yoshinaga Y."/>
            <person name="Zwiers L.-H."/>
            <person name="Turgeon B."/>
            <person name="Goodwin S."/>
            <person name="Spatafora J."/>
            <person name="Crous P."/>
            <person name="Grigoriev I."/>
        </authorList>
    </citation>
    <scope>NUCLEOTIDE SEQUENCE</scope>
    <source>
        <strain evidence="1">CBS 525.71</strain>
    </source>
</reference>
<proteinExistence type="predicted"/>
<gene>
    <name evidence="1" type="ORF">BU25DRAFT_457799</name>
</gene>
<dbReference type="Proteomes" id="UP000799754">
    <property type="component" value="Unassembled WGS sequence"/>
</dbReference>
<comment type="caution">
    <text evidence="1">The sequence shown here is derived from an EMBL/GenBank/DDBJ whole genome shotgun (WGS) entry which is preliminary data.</text>
</comment>
<name>A0ACB6S2L1_9PLEO</name>
<keyword evidence="2" id="KW-1185">Reference proteome</keyword>
<evidence type="ECO:0000313" key="1">
    <source>
        <dbReference type="EMBL" id="KAF2628485.1"/>
    </source>
</evidence>